<comment type="catalytic activity">
    <reaction evidence="1">
        <text>S-ubiquitinyl-[E2 ubiquitin-conjugating enzyme]-L-cysteine + [acceptor protein]-L-lysine = [E2 ubiquitin-conjugating enzyme]-L-cysteine + N(6)-ubiquitinyl-[acceptor protein]-L-lysine.</text>
        <dbReference type="EC" id="2.3.2.27"/>
    </reaction>
</comment>
<comment type="pathway">
    <text evidence="3">Protein modification; protein ubiquitination.</text>
</comment>
<feature type="domain" description="U-box" evidence="12">
    <location>
        <begin position="952"/>
        <end position="1026"/>
    </location>
</feature>
<dbReference type="InterPro" id="IPR003613">
    <property type="entry name" value="Ubox_domain"/>
</dbReference>
<evidence type="ECO:0000256" key="1">
    <source>
        <dbReference type="ARBA" id="ARBA00000900"/>
    </source>
</evidence>
<dbReference type="PROSITE" id="PS51698">
    <property type="entry name" value="U_BOX"/>
    <property type="match status" value="1"/>
</dbReference>
<comment type="similarity">
    <text evidence="4">Belongs to the ubiquitin conjugation factor E4 family.</text>
</comment>
<dbReference type="GO" id="GO:0006511">
    <property type="term" value="P:ubiquitin-dependent protein catabolic process"/>
    <property type="evidence" value="ECO:0007669"/>
    <property type="project" value="InterPro"/>
</dbReference>
<dbReference type="GO" id="GO:0005737">
    <property type="term" value="C:cytoplasm"/>
    <property type="evidence" value="ECO:0007669"/>
    <property type="project" value="UniProtKB-SubCell"/>
</dbReference>
<evidence type="ECO:0000256" key="3">
    <source>
        <dbReference type="ARBA" id="ARBA00004906"/>
    </source>
</evidence>
<protein>
    <recommendedName>
        <fullName evidence="11">Ubiquitin conjugation factor E4 A</fullName>
        <ecNumber evidence="5">2.3.2.27</ecNumber>
    </recommendedName>
</protein>
<evidence type="ECO:0000256" key="7">
    <source>
        <dbReference type="ARBA" id="ARBA00022679"/>
    </source>
</evidence>
<evidence type="ECO:0000256" key="9">
    <source>
        <dbReference type="ARBA" id="ARBA00022990"/>
    </source>
</evidence>
<comment type="function">
    <text evidence="10">Ubiquitin-protein ligase that probably functions as an E3 ligase in conjunction with specific E1 and E2 ligases. May also function as an E4 ligase mediating the assembly of polyubiquitin chains on substrates ubiquitinated by another E3 ubiquitin ligase. Mediates 'Lys-48'-linked polyubiquitination of substrates.</text>
</comment>
<evidence type="ECO:0000256" key="11">
    <source>
        <dbReference type="ARBA" id="ARBA00040077"/>
    </source>
</evidence>
<organism evidence="13 14">
    <name type="scientific">Lasius platythorax</name>
    <dbReference type="NCBI Taxonomy" id="488582"/>
    <lineage>
        <taxon>Eukaryota</taxon>
        <taxon>Metazoa</taxon>
        <taxon>Ecdysozoa</taxon>
        <taxon>Arthropoda</taxon>
        <taxon>Hexapoda</taxon>
        <taxon>Insecta</taxon>
        <taxon>Pterygota</taxon>
        <taxon>Neoptera</taxon>
        <taxon>Endopterygota</taxon>
        <taxon>Hymenoptera</taxon>
        <taxon>Apocrita</taxon>
        <taxon>Aculeata</taxon>
        <taxon>Formicoidea</taxon>
        <taxon>Formicidae</taxon>
        <taxon>Formicinae</taxon>
        <taxon>Lasius</taxon>
        <taxon>Lasius</taxon>
    </lineage>
</organism>
<dbReference type="SUPFAM" id="SSF57850">
    <property type="entry name" value="RING/U-box"/>
    <property type="match status" value="1"/>
</dbReference>
<dbReference type="GO" id="GO:0005634">
    <property type="term" value="C:nucleus"/>
    <property type="evidence" value="ECO:0007669"/>
    <property type="project" value="TreeGrafter"/>
</dbReference>
<gene>
    <name evidence="13" type="ORF">LPLAT_LOCUS12776</name>
</gene>
<dbReference type="PANTHER" id="PTHR13931">
    <property type="entry name" value="UBIQUITINATION FACTOR E4"/>
    <property type="match status" value="1"/>
</dbReference>
<evidence type="ECO:0000313" key="13">
    <source>
        <dbReference type="EMBL" id="CAL1687599.1"/>
    </source>
</evidence>
<reference evidence="13" key="1">
    <citation type="submission" date="2024-04" db="EMBL/GenBank/DDBJ databases">
        <authorList>
            <consortium name="Molecular Ecology Group"/>
        </authorList>
    </citation>
    <scope>NUCLEOTIDE SEQUENCE</scope>
</reference>
<proteinExistence type="inferred from homology"/>
<dbReference type="EMBL" id="OZ034830">
    <property type="protein sequence ID" value="CAL1687599.1"/>
    <property type="molecule type" value="Genomic_DNA"/>
</dbReference>
<keyword evidence="9" id="KW-0007">Acetylation</keyword>
<dbReference type="GO" id="GO:0036503">
    <property type="term" value="P:ERAD pathway"/>
    <property type="evidence" value="ECO:0007669"/>
    <property type="project" value="InterPro"/>
</dbReference>
<dbReference type="GO" id="GO:0034450">
    <property type="term" value="F:ubiquitin-ubiquitin ligase activity"/>
    <property type="evidence" value="ECO:0007669"/>
    <property type="project" value="InterPro"/>
</dbReference>
<evidence type="ECO:0000256" key="6">
    <source>
        <dbReference type="ARBA" id="ARBA00022490"/>
    </source>
</evidence>
<evidence type="ECO:0000313" key="14">
    <source>
        <dbReference type="Proteomes" id="UP001497644"/>
    </source>
</evidence>
<dbReference type="PANTHER" id="PTHR13931:SF16">
    <property type="entry name" value="UBIQUITIN CONJUGATION FACTOR E4 A"/>
    <property type="match status" value="1"/>
</dbReference>
<dbReference type="Pfam" id="PF04564">
    <property type="entry name" value="U-box"/>
    <property type="match status" value="1"/>
</dbReference>
<evidence type="ECO:0000256" key="4">
    <source>
        <dbReference type="ARBA" id="ARBA00007434"/>
    </source>
</evidence>
<keyword evidence="14" id="KW-1185">Reference proteome</keyword>
<sequence>MCDNIKGNPFAGLFSTDNDAVSFSSQHQTTVDKSSNTNYADQLSDMIKDKSENETESIIFDGKVNQLMAHVFGLTLCRDSDSPAKKSLVFIETDSIEHAVFERLMLSDPKSKVQDADGHVVQTQVIIYLYECYHRLKHYPINSNLEETIRNACQIVLRNANTALQEPDLFQYQEVHSQFVALFMDDVTSKSELSLFVNDMIEELIATNRESDIEDIITKSFAPVLDIVHKEAAQSNLFTFRQQWFVLLHIFSTIEPLAKLIICHSRPKNNQGCAYSDTLLGALFSISCLPKTAKDPYDLFDKPLRQPNTVMESTIWIAMDSLSEKLHKVFHSLLKCSTEVRHLTLQWLSNCLHMNANRGKLWNSHIEMGLLGVLCVSDGFMLNVGNVLLRLCQPFCIKFNDKNTKIPKIDPTYCSAQVKDEAESLKYGIHMKELSSETCLIPTPEGESRPIADSYGFTTECFFLTHRALDLGYRVILDKFLRTNQDLARIQRAYNDAQIGGSSEVLELITQRMETEMIKYLSLKASLLVPEMLEHLARFHAMTAFWLVQVNLHVITEEENIKNFAPKQYIPVTFPLPETVPITLRCIPEFVIENTIGFLCFLRRLSPNTFEEQGSSFLNPILTEIIVLMESQHRLYNPHLRARLAESLEALLPTADESVVPTIPNLGTFHREQLFLFHPHRQQIIPNLLHVFVSIEMTGQSVQFEQKFNYRRPMYIVMDYLWKLDEHRSYFVALAKEAENNMEAVQPPLFLRFINLLMNDAVFLLDEALSNMTQLKQMLQARENGEWNKLPPTEREQQAGYLQHIGMIARFDNILGRKTIQTIKMLTTEIKSIFCHPTMVDRIASMLNYLLLQLVGPNKKNLKVNDQKEYAFNPANLVLNICEIYINLSKNENFTLAVSQDGRSYSPELFKLADNVLVRIGGVGILGDLDQFAKSVEKAANQKREEDEILIGIPDEFLDPIMSTVMTDPVILPSSKITIDRQTIARHLLSDQTDPFNRSPLTMDMIKSNVELQQKIQEWISQRKQEKLSADT</sequence>
<accession>A0AAV2P6F2</accession>
<evidence type="ECO:0000259" key="12">
    <source>
        <dbReference type="PROSITE" id="PS51698"/>
    </source>
</evidence>
<dbReference type="InterPro" id="IPR013083">
    <property type="entry name" value="Znf_RING/FYVE/PHD"/>
</dbReference>
<evidence type="ECO:0000256" key="10">
    <source>
        <dbReference type="ARBA" id="ARBA00037624"/>
    </source>
</evidence>
<dbReference type="EC" id="2.3.2.27" evidence="5"/>
<evidence type="ECO:0000256" key="2">
    <source>
        <dbReference type="ARBA" id="ARBA00004496"/>
    </source>
</evidence>
<dbReference type="Pfam" id="PF10408">
    <property type="entry name" value="Ufd2P_core"/>
    <property type="match status" value="1"/>
</dbReference>
<evidence type="ECO:0000256" key="8">
    <source>
        <dbReference type="ARBA" id="ARBA00022786"/>
    </source>
</evidence>
<comment type="subcellular location">
    <subcellularLocation>
        <location evidence="2">Cytoplasm</location>
    </subcellularLocation>
</comment>
<keyword evidence="6" id="KW-0963">Cytoplasm</keyword>
<keyword evidence="7" id="KW-0808">Transferase</keyword>
<dbReference type="Gene3D" id="3.30.40.10">
    <property type="entry name" value="Zinc/RING finger domain, C3HC4 (zinc finger)"/>
    <property type="match status" value="1"/>
</dbReference>
<evidence type="ECO:0000256" key="5">
    <source>
        <dbReference type="ARBA" id="ARBA00012483"/>
    </source>
</evidence>
<dbReference type="SMART" id="SM00504">
    <property type="entry name" value="Ubox"/>
    <property type="match status" value="1"/>
</dbReference>
<dbReference type="Proteomes" id="UP001497644">
    <property type="component" value="Chromosome 7"/>
</dbReference>
<dbReference type="AlphaFoldDB" id="A0AAV2P6F2"/>
<keyword evidence="8" id="KW-0833">Ubl conjugation pathway</keyword>
<dbReference type="GO" id="GO:0000151">
    <property type="term" value="C:ubiquitin ligase complex"/>
    <property type="evidence" value="ECO:0007669"/>
    <property type="project" value="InterPro"/>
</dbReference>
<name>A0AAV2P6F2_9HYME</name>
<dbReference type="FunFam" id="3.30.40.10:FF:000055">
    <property type="entry name" value="Ubiquitin conjugation factor e4 a"/>
    <property type="match status" value="1"/>
</dbReference>
<dbReference type="GO" id="GO:0000209">
    <property type="term" value="P:protein polyubiquitination"/>
    <property type="evidence" value="ECO:0007669"/>
    <property type="project" value="TreeGrafter"/>
</dbReference>
<dbReference type="InterPro" id="IPR045132">
    <property type="entry name" value="UBE4"/>
</dbReference>
<dbReference type="InterPro" id="IPR019474">
    <property type="entry name" value="Ub_conjug_fac_E4_core"/>
</dbReference>
<dbReference type="CDD" id="cd16657">
    <property type="entry name" value="RING-Ubox_UBE4A"/>
    <property type="match status" value="1"/>
</dbReference>